<proteinExistence type="predicted"/>
<evidence type="ECO:0000256" key="2">
    <source>
        <dbReference type="ARBA" id="ARBA00022827"/>
    </source>
</evidence>
<protein>
    <recommendedName>
        <fullName evidence="7">4-hydroxybutyryl-CoA dehydratase</fullName>
    </recommendedName>
</protein>
<dbReference type="InterPro" id="IPR024674">
    <property type="entry name" value="HpaB/PvcC/4-BUDH_N"/>
</dbReference>
<dbReference type="InterPro" id="IPR024719">
    <property type="entry name" value="HpaB/PvcC/4-BUDH_C"/>
</dbReference>
<dbReference type="Gene3D" id="1.10.3140.10">
    <property type="entry name" value="4-hydroxybutyryl-coa dehydratase, domain 1"/>
    <property type="match status" value="1"/>
</dbReference>
<feature type="domain" description="HpaB/PvcC/4-BUDH N-terminal" evidence="5">
    <location>
        <begin position="5"/>
        <end position="273"/>
    </location>
</feature>
<evidence type="ECO:0000256" key="1">
    <source>
        <dbReference type="ARBA" id="ARBA00022630"/>
    </source>
</evidence>
<reference evidence="6" key="1">
    <citation type="journal article" date="2015" name="Nature">
        <title>Complex archaea that bridge the gap between prokaryotes and eukaryotes.</title>
        <authorList>
            <person name="Spang A."/>
            <person name="Saw J.H."/>
            <person name="Jorgensen S.L."/>
            <person name="Zaremba-Niedzwiedzka K."/>
            <person name="Martijn J."/>
            <person name="Lind A.E."/>
            <person name="van Eijk R."/>
            <person name="Schleper C."/>
            <person name="Guy L."/>
            <person name="Ettema T.J."/>
        </authorList>
    </citation>
    <scope>NUCLEOTIDE SEQUENCE</scope>
</reference>
<dbReference type="SUPFAM" id="SSF56645">
    <property type="entry name" value="Acyl-CoA dehydrogenase NM domain-like"/>
    <property type="match status" value="1"/>
</dbReference>
<dbReference type="PANTHER" id="PTHR36117">
    <property type="entry name" value="4-HYDROXYPHENYLACETATE 3-MONOOXYGENASE-RELATED"/>
    <property type="match status" value="1"/>
</dbReference>
<dbReference type="PANTHER" id="PTHR36117:SF3">
    <property type="entry name" value="4-HYDROXYPHENYLACETATE 3-MONOOXYGENASE-RELATED"/>
    <property type="match status" value="1"/>
</dbReference>
<evidence type="ECO:0000313" key="6">
    <source>
        <dbReference type="EMBL" id="KKL94004.1"/>
    </source>
</evidence>
<evidence type="ECO:0000259" key="5">
    <source>
        <dbReference type="Pfam" id="PF11794"/>
    </source>
</evidence>
<dbReference type="Pfam" id="PF11794">
    <property type="entry name" value="HpaB_N"/>
    <property type="match status" value="1"/>
</dbReference>
<comment type="caution">
    <text evidence="6">The sequence shown here is derived from an EMBL/GenBank/DDBJ whole genome shotgun (WGS) entry which is preliminary data.</text>
</comment>
<dbReference type="InterPro" id="IPR004925">
    <property type="entry name" value="HpaB/PvcC/4-BUDH"/>
</dbReference>
<feature type="domain" description="HpaB/PvcC/4-BUDH C-terminal" evidence="4">
    <location>
        <begin position="281"/>
        <end position="478"/>
    </location>
</feature>
<dbReference type="InterPro" id="IPR009100">
    <property type="entry name" value="AcylCoA_DH/oxidase_NM_dom_sf"/>
</dbReference>
<dbReference type="PIRSF" id="PIRSF000331">
    <property type="entry name" value="HpaA_HpaB"/>
    <property type="match status" value="1"/>
</dbReference>
<dbReference type="Pfam" id="PF03241">
    <property type="entry name" value="HpaB"/>
    <property type="match status" value="1"/>
</dbReference>
<organism evidence="6">
    <name type="scientific">marine sediment metagenome</name>
    <dbReference type="NCBI Taxonomy" id="412755"/>
    <lineage>
        <taxon>unclassified sequences</taxon>
        <taxon>metagenomes</taxon>
        <taxon>ecological metagenomes</taxon>
    </lineage>
</organism>
<dbReference type="Gene3D" id="2.40.110.10">
    <property type="entry name" value="Butyryl-CoA Dehydrogenase, subunit A, domain 2"/>
    <property type="match status" value="1"/>
</dbReference>
<evidence type="ECO:0008006" key="7">
    <source>
        <dbReference type="Google" id="ProtNLM"/>
    </source>
</evidence>
<accession>A0A0F9G5G2</accession>
<dbReference type="GO" id="GO:0016627">
    <property type="term" value="F:oxidoreductase activity, acting on the CH-CH group of donors"/>
    <property type="evidence" value="ECO:0007669"/>
    <property type="project" value="InterPro"/>
</dbReference>
<evidence type="ECO:0000256" key="3">
    <source>
        <dbReference type="ARBA" id="ARBA00023002"/>
    </source>
</evidence>
<dbReference type="EMBL" id="LAZR01019040">
    <property type="protein sequence ID" value="KKL94004.1"/>
    <property type="molecule type" value="Genomic_DNA"/>
</dbReference>
<keyword evidence="1" id="KW-0285">Flavoprotein</keyword>
<keyword evidence="2" id="KW-0274">FAD</keyword>
<name>A0A0F9G5G2_9ZZZZ</name>
<sequence length="481" mass="54559">MPLKTPEEYLESIKKPVNLYMFGEKVEEFWNHPIIKPSINTVKKIYELAQIDDYKDLMTVTSHLTGETINRFTHIHQSIDDLIKKVQMQRLLGQKTACCFQRCVGFDSANALYSVTYEMDKKYKTNYHERFKKYWIEVQNQDLMVDGAMTDTKGDRSKRPNQQPDPDAFLHIVDENDEGIIVRGAKVHQTGFLNSHRVIIMPTLALRPGEENYAVSFGINTNQKGITLIYGRQSCDTRKLEDGKLDIGNFKYGGQEIFVIFEDVFVPKEQIFMKGEIEFSGELVNRFAGFHRQSYGGCKVGVGDVLIGAAALITEYNGTEKASHIRDKLVEMVHLNETIYSCGIACSSLGHQREAGNYEMDMLLANVTKQNVTRFPYEIGRLTEDLAGGIICTLPSEADLNSEKIGPLIRKYLSTCEGVSPDDRYKLLRFIENLTMGVASLSYKTESMHGAGSPQAQRIMISRQANLQEKKKLVKDILDIE</sequence>
<evidence type="ECO:0000259" key="4">
    <source>
        <dbReference type="Pfam" id="PF03241"/>
    </source>
</evidence>
<dbReference type="AlphaFoldDB" id="A0A0F9G5G2"/>
<dbReference type="Gene3D" id="1.20.140.10">
    <property type="entry name" value="Butyryl-CoA Dehydrogenase, subunit A, domain 3"/>
    <property type="match status" value="1"/>
</dbReference>
<dbReference type="SUPFAM" id="SSF47203">
    <property type="entry name" value="Acyl-CoA dehydrogenase C-terminal domain-like"/>
    <property type="match status" value="1"/>
</dbReference>
<keyword evidence="3" id="KW-0560">Oxidoreductase</keyword>
<dbReference type="InterPro" id="IPR036250">
    <property type="entry name" value="AcylCo_DH-like_C"/>
</dbReference>
<gene>
    <name evidence="6" type="ORF">LCGC14_1869030</name>
</gene>
<dbReference type="InterPro" id="IPR046373">
    <property type="entry name" value="Acyl-CoA_Oxase/DH_mid-dom_sf"/>
</dbReference>